<evidence type="ECO:0000259" key="4">
    <source>
        <dbReference type="PROSITE" id="PS50197"/>
    </source>
</evidence>
<dbReference type="InterPro" id="IPR036372">
    <property type="entry name" value="BEACH_dom_sf"/>
</dbReference>
<dbReference type="SMART" id="SM00320">
    <property type="entry name" value="WD40"/>
    <property type="match status" value="6"/>
</dbReference>
<organism evidence="6 7">
    <name type="scientific">Adiantum capillus-veneris</name>
    <name type="common">Maidenhair fern</name>
    <dbReference type="NCBI Taxonomy" id="13818"/>
    <lineage>
        <taxon>Eukaryota</taxon>
        <taxon>Viridiplantae</taxon>
        <taxon>Streptophyta</taxon>
        <taxon>Embryophyta</taxon>
        <taxon>Tracheophyta</taxon>
        <taxon>Polypodiopsida</taxon>
        <taxon>Polypodiidae</taxon>
        <taxon>Polypodiales</taxon>
        <taxon>Pteridineae</taxon>
        <taxon>Pteridaceae</taxon>
        <taxon>Vittarioideae</taxon>
        <taxon>Adiantum</taxon>
    </lineage>
</organism>
<dbReference type="Pfam" id="PF25400">
    <property type="entry name" value="PH_FAN"/>
    <property type="match status" value="1"/>
</dbReference>
<dbReference type="SMART" id="SM01026">
    <property type="entry name" value="Beach"/>
    <property type="match status" value="1"/>
</dbReference>
<dbReference type="SUPFAM" id="SSF81837">
    <property type="entry name" value="BEACH domain"/>
    <property type="match status" value="1"/>
</dbReference>
<sequence>MGKPTKRFSYLLLEEGEFYIQDWMAVCRFGSFGLESRNGQHRRIRGRLRLCSKSIFFEPDNVMLPIIMFPFNKVKKIEGGPEPLLSPSPASSKWSRKQEGFMLGTSVFVRMKEGGYDMPYAFEKQESEWWFSLEFASVQQFLTQAQSLLSINCLPVSERDMVLSNSMAQKEAQGRFDSTRLFDLNEQIVLDCPAAQVMPLVREPGRLVLTQLHLYFQPLHNLNNDSPVRAQPLSTIVTVAKRRHSLRHIGLEIFFTDLDLVSKSTLGSGLSDAGSAFFTFRTVEERDAALAEILKQIEGLANKVTSMGPLLEAENPWFEGIVRAWQEGDISNYDYLIYLNLAAGRSFCDLTQWPVMPWILKDYTSHDLDLNNPNTFRDLSKPIGALNAERLSVYKERYSQMVEEGVPDHPFLYGTHYSTPGYVLYWLVRSAPAHMLRLQNGRFDAPDRLFVSIADSWDSVNNNPADLKELIPEFFSHCGGFLLMREGLNLGVRQGGDVVSDVKLPPWCKTSEDFIKKHREALECEHVSKNLHLWIDLIFGFKQQGEAALAANNVFHYLTYEGSVDLEAIVDPVERASLEAQINEFGQAPQQLFVKPHPERLVGQSKLSRLMTCDTNLHREVFHGLNSQFLLQIMATAPYQLNKSVDIQSDKSMDALSFREQATSSPVSSRVDTEGVWVDGTSTSDQFALTSESNAARLQSAGTVENQRFLRLFSARTIEDQKFLRISSPQSDCSTWDSPASNCGMEFKEIGLESSKGFHLGEGVENSLLLSRRLTTENLDTSFGNLLTEKATPDVMNDSKARSSRDLCSPHALMFKERLSLSQALKPHRGPLAAVILSEENFSNSLTLYSAGQDGFVKVFSVLENCLVRATRIGALPLSALALAKSSDKYPLVLAGSNDNCIYAYSVDYDRSIGKMQVHEDTVTSVRYVDGLQRLVTASSDATIKIWTMDEGRGAWTTSISTSPTACVPDMQFLEHEGAVLSLDVQEDSNIVVSGDEDGGVIAWDMQNPCTGIWQQRGVLQRPLVGIRFIPNRPQLVIASDDGTTHLLDVRKNGSFVATYDCKQALKCIDTAGETILAGSTNGDLFVCHADFDNGGSPENTRFLGGASIQDHKAAVNSISMLRSSNEACYDLATASDDGHVHLYKSWV</sequence>
<dbReference type="Pfam" id="PF02138">
    <property type="entry name" value="Beach"/>
    <property type="match status" value="1"/>
</dbReference>
<dbReference type="PROSITE" id="PS50294">
    <property type="entry name" value="WD_REPEATS_REGION"/>
    <property type="match status" value="2"/>
</dbReference>
<dbReference type="PANTHER" id="PTHR13743:SF123">
    <property type="entry name" value="PROTEIN FAN"/>
    <property type="match status" value="1"/>
</dbReference>
<evidence type="ECO:0000259" key="5">
    <source>
        <dbReference type="PROSITE" id="PS51783"/>
    </source>
</evidence>
<gene>
    <name evidence="6" type="ORF">GOP47_0020169</name>
</gene>
<dbReference type="PROSITE" id="PS00678">
    <property type="entry name" value="WD_REPEATS_1"/>
    <property type="match status" value="1"/>
</dbReference>
<dbReference type="InterPro" id="IPR036322">
    <property type="entry name" value="WD40_repeat_dom_sf"/>
</dbReference>
<dbReference type="InterPro" id="IPR000409">
    <property type="entry name" value="BEACH_dom"/>
</dbReference>
<dbReference type="SUPFAM" id="SSF50978">
    <property type="entry name" value="WD40 repeat-like"/>
    <property type="match status" value="1"/>
</dbReference>
<dbReference type="PROSITE" id="PS50082">
    <property type="entry name" value="WD_REPEATS_2"/>
    <property type="match status" value="2"/>
</dbReference>
<keyword evidence="7" id="KW-1185">Reference proteome</keyword>
<reference evidence="6" key="1">
    <citation type="submission" date="2021-01" db="EMBL/GenBank/DDBJ databases">
        <title>Adiantum capillus-veneris genome.</title>
        <authorList>
            <person name="Fang Y."/>
            <person name="Liao Q."/>
        </authorList>
    </citation>
    <scope>NUCLEOTIDE SEQUENCE</scope>
    <source>
        <strain evidence="6">H3</strain>
        <tissue evidence="6">Leaf</tissue>
    </source>
</reference>
<dbReference type="AlphaFoldDB" id="A0A9D4UDU3"/>
<dbReference type="PANTHER" id="PTHR13743">
    <property type="entry name" value="BEIGE/BEACH-RELATED"/>
    <property type="match status" value="1"/>
</dbReference>
<keyword evidence="2" id="KW-0677">Repeat</keyword>
<dbReference type="Proteomes" id="UP000886520">
    <property type="component" value="Chromosome 19"/>
</dbReference>
<dbReference type="CDD" id="cd06071">
    <property type="entry name" value="Beach"/>
    <property type="match status" value="1"/>
</dbReference>
<dbReference type="PROSITE" id="PS51783">
    <property type="entry name" value="PH_BEACH"/>
    <property type="match status" value="1"/>
</dbReference>
<feature type="repeat" description="WD" evidence="3">
    <location>
        <begin position="916"/>
        <end position="957"/>
    </location>
</feature>
<dbReference type="InterPro" id="IPR050865">
    <property type="entry name" value="BEACH_Domain"/>
</dbReference>
<dbReference type="InterPro" id="IPR057496">
    <property type="entry name" value="FAN-like_PH"/>
</dbReference>
<accession>A0A9D4UDU3</accession>
<dbReference type="Gene3D" id="2.30.29.30">
    <property type="entry name" value="Pleckstrin-homology domain (PH domain)/Phosphotyrosine-binding domain (PTB)"/>
    <property type="match status" value="1"/>
</dbReference>
<dbReference type="InterPro" id="IPR011993">
    <property type="entry name" value="PH-like_dom_sf"/>
</dbReference>
<dbReference type="FunFam" id="1.10.1540.10:FF:000001">
    <property type="entry name" value="neurobeachin isoform X1"/>
    <property type="match status" value="1"/>
</dbReference>
<dbReference type="InterPro" id="IPR019775">
    <property type="entry name" value="WD40_repeat_CS"/>
</dbReference>
<dbReference type="Gene3D" id="1.10.1540.10">
    <property type="entry name" value="BEACH domain"/>
    <property type="match status" value="1"/>
</dbReference>
<dbReference type="Gene3D" id="2.130.10.10">
    <property type="entry name" value="YVTN repeat-like/Quinoprotein amine dehydrogenase"/>
    <property type="match status" value="2"/>
</dbReference>
<keyword evidence="1 3" id="KW-0853">WD repeat</keyword>
<evidence type="ECO:0000313" key="6">
    <source>
        <dbReference type="EMBL" id="KAI5065474.1"/>
    </source>
</evidence>
<dbReference type="InterPro" id="IPR015943">
    <property type="entry name" value="WD40/YVTN_repeat-like_dom_sf"/>
</dbReference>
<proteinExistence type="predicted"/>
<feature type="domain" description="BEACH" evidence="4">
    <location>
        <begin position="310"/>
        <end position="600"/>
    </location>
</feature>
<evidence type="ECO:0000313" key="7">
    <source>
        <dbReference type="Proteomes" id="UP000886520"/>
    </source>
</evidence>
<dbReference type="PROSITE" id="PS50197">
    <property type="entry name" value="BEACH"/>
    <property type="match status" value="1"/>
</dbReference>
<dbReference type="OrthoDB" id="26681at2759"/>
<feature type="domain" description="BEACH-type PH" evidence="5">
    <location>
        <begin position="183"/>
        <end position="294"/>
    </location>
</feature>
<dbReference type="InterPro" id="IPR001680">
    <property type="entry name" value="WD40_rpt"/>
</dbReference>
<evidence type="ECO:0000256" key="1">
    <source>
        <dbReference type="ARBA" id="ARBA00022574"/>
    </source>
</evidence>
<dbReference type="SUPFAM" id="SSF50729">
    <property type="entry name" value="PH domain-like"/>
    <property type="match status" value="1"/>
</dbReference>
<dbReference type="EMBL" id="JABFUD020000019">
    <property type="protein sequence ID" value="KAI5065474.1"/>
    <property type="molecule type" value="Genomic_DNA"/>
</dbReference>
<dbReference type="Pfam" id="PF00400">
    <property type="entry name" value="WD40"/>
    <property type="match status" value="3"/>
</dbReference>
<dbReference type="InterPro" id="IPR023362">
    <property type="entry name" value="PH-BEACH_dom"/>
</dbReference>
<comment type="caution">
    <text evidence="6">The sequence shown here is derived from an EMBL/GenBank/DDBJ whole genome shotgun (WGS) entry which is preliminary data.</text>
</comment>
<protein>
    <submittedName>
        <fullName evidence="6">Uncharacterized protein</fullName>
    </submittedName>
</protein>
<feature type="repeat" description="WD" evidence="3">
    <location>
        <begin position="973"/>
        <end position="1008"/>
    </location>
</feature>
<evidence type="ECO:0000256" key="3">
    <source>
        <dbReference type="PROSITE-ProRule" id="PRU00221"/>
    </source>
</evidence>
<evidence type="ECO:0000256" key="2">
    <source>
        <dbReference type="ARBA" id="ARBA00022737"/>
    </source>
</evidence>
<name>A0A9D4UDU3_ADICA</name>